<evidence type="ECO:0000313" key="4">
    <source>
        <dbReference type="Proteomes" id="UP000318307"/>
    </source>
</evidence>
<dbReference type="OrthoDB" id="5410896at2"/>
<comment type="caution">
    <text evidence="3">The sequence shown here is derived from an EMBL/GenBank/DDBJ whole genome shotgun (WGS) entry which is preliminary data.</text>
</comment>
<sequence length="552" mass="63029">MESMRLKVFTDSRLPMAETLEKTGASMYRIFKSEEKNCLLLRMRGLVTEEEAIRLIQDLTASLRSMKKGYGLVFDLREYSPREGDNADFMVKSALRIMAIKKPALVGRISLPIALMRMDRIYAEMQLPVTFKVKNATSMKGMLGLLTNHRLEISRTLAEWIGTLPEDIEKGLPEENGDAQTNNENEGPLPEIPPFIRGFSITGNPVRHELIRIEVDTDQDFHDTAYTFEFAYRRQNPSATWNLIPRTDKNHSRNFRFEETGKHEIYVRITRPQTDFANPLLSEFRIPIHISPVPLEKRTGMQAKKDTVFPVKGQRSFLLLNKNTTDPHFLKTIIYEINMDTQMVVTAQTSPALKSLKSVDSLDLVATDQNHPADGRPGLQILSLEALPRYILPDGQPREALMLRFTLPVRQTGLRSERQAFRCACQPYTDMMAGKIRFKETSFTSKEDFRFNDISMTGIGLKFPQGYETRLPDAGNTFLLELFFEAVEGTLADIHIHAEIKLVRKKTDSESGETSAGFTFSQLDADHETLLARHINALQLLERQRLLNEKRS</sequence>
<gene>
    <name evidence="3" type="ORF">LZ24_00198</name>
</gene>
<organism evidence="3 4">
    <name type="scientific">Desulfobotulus alkaliphilus</name>
    <dbReference type="NCBI Taxonomy" id="622671"/>
    <lineage>
        <taxon>Bacteria</taxon>
        <taxon>Pseudomonadati</taxon>
        <taxon>Thermodesulfobacteriota</taxon>
        <taxon>Desulfobacteria</taxon>
        <taxon>Desulfobacterales</taxon>
        <taxon>Desulfobacteraceae</taxon>
        <taxon>Desulfobotulus</taxon>
    </lineage>
</organism>
<dbReference type="InterPro" id="IPR009875">
    <property type="entry name" value="PilZ_domain"/>
</dbReference>
<dbReference type="EMBL" id="VLLC01000001">
    <property type="protein sequence ID" value="TWI77388.1"/>
    <property type="molecule type" value="Genomic_DNA"/>
</dbReference>
<dbReference type="Proteomes" id="UP000318307">
    <property type="component" value="Unassembled WGS sequence"/>
</dbReference>
<proteinExistence type="predicted"/>
<evidence type="ECO:0000259" key="2">
    <source>
        <dbReference type="Pfam" id="PF07238"/>
    </source>
</evidence>
<dbReference type="Gene3D" id="2.40.10.220">
    <property type="entry name" value="predicted glycosyltransferase like domains"/>
    <property type="match status" value="1"/>
</dbReference>
<evidence type="ECO:0000256" key="1">
    <source>
        <dbReference type="SAM" id="MobiDB-lite"/>
    </source>
</evidence>
<evidence type="ECO:0000313" key="3">
    <source>
        <dbReference type="EMBL" id="TWI77388.1"/>
    </source>
</evidence>
<dbReference type="Pfam" id="PF07238">
    <property type="entry name" value="PilZ"/>
    <property type="match status" value="1"/>
</dbReference>
<accession>A0A562S7V4</accession>
<dbReference type="GO" id="GO:0035438">
    <property type="term" value="F:cyclic-di-GMP binding"/>
    <property type="evidence" value="ECO:0007669"/>
    <property type="project" value="InterPro"/>
</dbReference>
<feature type="region of interest" description="Disordered" evidence="1">
    <location>
        <begin position="169"/>
        <end position="192"/>
    </location>
</feature>
<dbReference type="AlphaFoldDB" id="A0A562S7V4"/>
<name>A0A562S7V4_9BACT</name>
<protein>
    <submittedName>
        <fullName evidence="3">PilZ domain-containing protein</fullName>
    </submittedName>
</protein>
<keyword evidence="4" id="KW-1185">Reference proteome</keyword>
<feature type="domain" description="PilZ" evidence="2">
    <location>
        <begin position="418"/>
        <end position="536"/>
    </location>
</feature>
<reference evidence="3 4" key="1">
    <citation type="submission" date="2019-07" db="EMBL/GenBank/DDBJ databases">
        <title>Genome sequencing of 100 strains of the haloalkaliphilic chemolithoautotrophic sulfur-oxidizing bacterium Thioalkalivibrio.</title>
        <authorList>
            <person name="Muyzer G."/>
        </authorList>
    </citation>
    <scope>NUCLEOTIDE SEQUENCE [LARGE SCALE GENOMIC DNA]</scope>
    <source>
        <strain evidence="3 4">ASO4-4</strain>
    </source>
</reference>